<keyword evidence="6" id="KW-0175">Coiled coil</keyword>
<dbReference type="InterPro" id="IPR055414">
    <property type="entry name" value="LRR_R13L4/SHOC2-like"/>
</dbReference>
<dbReference type="Gene3D" id="1.10.8.430">
    <property type="entry name" value="Helical domain of apoptotic protease-activating factors"/>
    <property type="match status" value="1"/>
</dbReference>
<dbReference type="SUPFAM" id="SSF52540">
    <property type="entry name" value="P-loop containing nucleoside triphosphate hydrolases"/>
    <property type="match status" value="1"/>
</dbReference>
<feature type="domain" description="Disease resistance protein winged helix" evidence="9">
    <location>
        <begin position="441"/>
        <end position="509"/>
    </location>
</feature>
<dbReference type="InterPro" id="IPR042197">
    <property type="entry name" value="Apaf_helical"/>
</dbReference>
<dbReference type="InterPro" id="IPR027417">
    <property type="entry name" value="P-loop_NTPase"/>
</dbReference>
<sequence length="715" mass="81717">MGSLLLKLAELLKEEYKLHKDLRKEVEFLSHELESLHGALNKVAQVPRHQVDEQVWIWAREVRKASYAMEDIIDTFLVSVDGGHDHDHEVAAKMNCLKWFKEKTRNLFNLKKLADHRSIAGKIQDIKKQLQAVALRRSMYKVDDIVAKPAATTSTMEDPRLLDLYRVTKLFGIDEPREELISMLFEGKDGHGVHQEMKIVSIVGYGGLGKTTIAKAVYDKLKVKFQCGAFVPVGQYPDMKKVFMDILIGLDKEKYMNSNMMILDQYQLISEIKEFLQDKRHFIVIDDIWDTPTWELIKCALVDNDLGNVVITTTRKSQVDMGALVYTPKEISYRDSQKLFYTNIFGTEECPEKYKSAGVYDKITEVSEKILKKCNGSPLAIATIASVLAKKPILKWSHAYKNIGFGHDEDDSQVKRTMKILSFSYYDMPLHLRACLLYLSIFPEDDCIPKTMVIWMWIAEGFIHDKEGVGQFELGERYFNELVSRNMIIPVEFTRSGFLNGCRLHDMILHVLRSLSKEENFISILDNEQHTSVGSRRVSIQKLGLDNISTQVVMDKSQVRSVAAFGGLMDALPPLSSFPVLRVLAVVLNSVLKESHYLEGLGSSLHLRYMSLLLTRTRQLPKDIGHLKLLQVLDIGCSGIEELPDSMALLQGLMCLHADRKTRMPDWLGKLTSLQELWIWPAADKYARFVEELRKLRELRVLLTCNDAPDESVEK</sequence>
<dbReference type="CDD" id="cd14798">
    <property type="entry name" value="RX-CC_like"/>
    <property type="match status" value="1"/>
</dbReference>
<dbReference type="EnsemblPlants" id="EMT23750">
    <property type="protein sequence ID" value="EMT23750"/>
    <property type="gene ID" value="F775_13864"/>
</dbReference>
<dbReference type="InterPro" id="IPR058922">
    <property type="entry name" value="WHD_DRP"/>
</dbReference>
<reference evidence="11" key="1">
    <citation type="submission" date="2015-06" db="UniProtKB">
        <authorList>
            <consortium name="EnsemblPlants"/>
        </authorList>
    </citation>
    <scope>IDENTIFICATION</scope>
</reference>
<dbReference type="Gene3D" id="3.80.10.10">
    <property type="entry name" value="Ribonuclease Inhibitor"/>
    <property type="match status" value="1"/>
</dbReference>
<feature type="domain" description="NB-ARC" evidence="7">
    <location>
        <begin position="194"/>
        <end position="320"/>
    </location>
</feature>
<dbReference type="PANTHER" id="PTHR23155">
    <property type="entry name" value="DISEASE RESISTANCE PROTEIN RP"/>
    <property type="match status" value="1"/>
</dbReference>
<dbReference type="Gene3D" id="1.20.5.4130">
    <property type="match status" value="1"/>
</dbReference>
<name>M8BFQ2_AEGTA</name>
<feature type="domain" description="Disease resistance N-terminal" evidence="8">
    <location>
        <begin position="1"/>
        <end position="87"/>
    </location>
</feature>
<keyword evidence="2" id="KW-0433">Leucine-rich repeat</keyword>
<evidence type="ECO:0000313" key="11">
    <source>
        <dbReference type="EnsemblPlants" id="EMT23750"/>
    </source>
</evidence>
<dbReference type="InterPro" id="IPR036388">
    <property type="entry name" value="WH-like_DNA-bd_sf"/>
</dbReference>
<dbReference type="Gene3D" id="3.40.50.300">
    <property type="entry name" value="P-loop containing nucleotide triphosphate hydrolases"/>
    <property type="match status" value="1"/>
</dbReference>
<organism evidence="11">
    <name type="scientific">Aegilops tauschii</name>
    <name type="common">Tausch's goatgrass</name>
    <name type="synonym">Aegilops squarrosa</name>
    <dbReference type="NCBI Taxonomy" id="37682"/>
    <lineage>
        <taxon>Eukaryota</taxon>
        <taxon>Viridiplantae</taxon>
        <taxon>Streptophyta</taxon>
        <taxon>Embryophyta</taxon>
        <taxon>Tracheophyta</taxon>
        <taxon>Spermatophyta</taxon>
        <taxon>Magnoliopsida</taxon>
        <taxon>Liliopsida</taxon>
        <taxon>Poales</taxon>
        <taxon>Poaceae</taxon>
        <taxon>BOP clade</taxon>
        <taxon>Pooideae</taxon>
        <taxon>Triticodae</taxon>
        <taxon>Triticeae</taxon>
        <taxon>Triticinae</taxon>
        <taxon>Aegilops</taxon>
    </lineage>
</organism>
<evidence type="ECO:0000259" key="8">
    <source>
        <dbReference type="Pfam" id="PF18052"/>
    </source>
</evidence>
<dbReference type="Pfam" id="PF23559">
    <property type="entry name" value="WHD_DRP"/>
    <property type="match status" value="1"/>
</dbReference>
<evidence type="ECO:0000256" key="3">
    <source>
        <dbReference type="ARBA" id="ARBA00022737"/>
    </source>
</evidence>
<dbReference type="PRINTS" id="PR00364">
    <property type="entry name" value="DISEASERSIST"/>
</dbReference>
<dbReference type="GO" id="GO:0002758">
    <property type="term" value="P:innate immune response-activating signaling pathway"/>
    <property type="evidence" value="ECO:0007669"/>
    <property type="project" value="UniProtKB-ARBA"/>
</dbReference>
<dbReference type="SUPFAM" id="SSF52058">
    <property type="entry name" value="L domain-like"/>
    <property type="match status" value="1"/>
</dbReference>
<dbReference type="AlphaFoldDB" id="M8BFQ2"/>
<evidence type="ECO:0000259" key="9">
    <source>
        <dbReference type="Pfam" id="PF23559"/>
    </source>
</evidence>
<evidence type="ECO:0000256" key="1">
    <source>
        <dbReference type="ARBA" id="ARBA00008894"/>
    </source>
</evidence>
<dbReference type="PANTHER" id="PTHR23155:SF1181">
    <property type="entry name" value="OS08G0170200 PROTEIN"/>
    <property type="match status" value="1"/>
</dbReference>
<dbReference type="Pfam" id="PF23598">
    <property type="entry name" value="LRR_14"/>
    <property type="match status" value="1"/>
</dbReference>
<comment type="similarity">
    <text evidence="1">Belongs to the disease resistance NB-LRR family.</text>
</comment>
<dbReference type="GO" id="GO:0009626">
    <property type="term" value="P:plant-type hypersensitive response"/>
    <property type="evidence" value="ECO:0007669"/>
    <property type="project" value="UniProtKB-ARBA"/>
</dbReference>
<keyword evidence="5" id="KW-0611">Plant defense</keyword>
<dbReference type="OMA" id="ISEVAMH"/>
<dbReference type="InterPro" id="IPR038005">
    <property type="entry name" value="RX-like_CC"/>
</dbReference>
<feature type="domain" description="Disease resistance R13L4/SHOC-2-like LRR" evidence="10">
    <location>
        <begin position="558"/>
        <end position="715"/>
    </location>
</feature>
<dbReference type="FunFam" id="1.10.10.10:FF:000322">
    <property type="entry name" value="Probable disease resistance protein At1g63360"/>
    <property type="match status" value="1"/>
</dbReference>
<evidence type="ECO:0000256" key="5">
    <source>
        <dbReference type="ARBA" id="ARBA00022821"/>
    </source>
</evidence>
<dbReference type="Pfam" id="PF18052">
    <property type="entry name" value="Rx_N"/>
    <property type="match status" value="1"/>
</dbReference>
<keyword evidence="3" id="KW-0677">Repeat</keyword>
<evidence type="ECO:0000259" key="7">
    <source>
        <dbReference type="Pfam" id="PF00931"/>
    </source>
</evidence>
<dbReference type="Pfam" id="PF00931">
    <property type="entry name" value="NB-ARC"/>
    <property type="match status" value="1"/>
</dbReference>
<protein>
    <submittedName>
        <fullName evidence="11">Putative disease resistance RPP8-like protein 2</fullName>
    </submittedName>
</protein>
<evidence type="ECO:0000259" key="10">
    <source>
        <dbReference type="Pfam" id="PF23598"/>
    </source>
</evidence>
<dbReference type="InterPro" id="IPR002182">
    <property type="entry name" value="NB-ARC"/>
</dbReference>
<dbReference type="GO" id="GO:0042742">
    <property type="term" value="P:defense response to bacterium"/>
    <property type="evidence" value="ECO:0007669"/>
    <property type="project" value="UniProtKB-ARBA"/>
</dbReference>
<accession>M8BFQ2</accession>
<dbReference type="InterPro" id="IPR044974">
    <property type="entry name" value="Disease_R_plants"/>
</dbReference>
<evidence type="ECO:0000256" key="6">
    <source>
        <dbReference type="ARBA" id="ARBA00023054"/>
    </source>
</evidence>
<dbReference type="Gene3D" id="1.10.10.10">
    <property type="entry name" value="Winged helix-like DNA-binding domain superfamily/Winged helix DNA-binding domain"/>
    <property type="match status" value="1"/>
</dbReference>
<dbReference type="GO" id="GO:0043531">
    <property type="term" value="F:ADP binding"/>
    <property type="evidence" value="ECO:0007669"/>
    <property type="project" value="InterPro"/>
</dbReference>
<keyword evidence="4" id="KW-0547">Nucleotide-binding</keyword>
<evidence type="ECO:0000256" key="2">
    <source>
        <dbReference type="ARBA" id="ARBA00022614"/>
    </source>
</evidence>
<dbReference type="InterPro" id="IPR032675">
    <property type="entry name" value="LRR_dom_sf"/>
</dbReference>
<dbReference type="InterPro" id="IPR041118">
    <property type="entry name" value="Rx_N"/>
</dbReference>
<proteinExistence type="inferred from homology"/>
<evidence type="ECO:0000256" key="4">
    <source>
        <dbReference type="ARBA" id="ARBA00022741"/>
    </source>
</evidence>